<organism evidence="1 2">
    <name type="scientific">Kribbella koreensis</name>
    <dbReference type="NCBI Taxonomy" id="57909"/>
    <lineage>
        <taxon>Bacteria</taxon>
        <taxon>Bacillati</taxon>
        <taxon>Actinomycetota</taxon>
        <taxon>Actinomycetes</taxon>
        <taxon>Propionibacteriales</taxon>
        <taxon>Kribbellaceae</taxon>
        <taxon>Kribbella</taxon>
    </lineage>
</organism>
<gene>
    <name evidence="1" type="ORF">GCM10009554_46470</name>
</gene>
<evidence type="ECO:0000313" key="1">
    <source>
        <dbReference type="EMBL" id="GAA0948644.1"/>
    </source>
</evidence>
<dbReference type="EMBL" id="BAAAHK010000011">
    <property type="protein sequence ID" value="GAA0948644.1"/>
    <property type="molecule type" value="Genomic_DNA"/>
</dbReference>
<evidence type="ECO:0000313" key="2">
    <source>
        <dbReference type="Proteomes" id="UP001500542"/>
    </source>
</evidence>
<sequence length="280" mass="30974">MTTPPTSNRDEGNPSSNPVVLDDFEVAHTAITRAIRAINNEERGGDGAEFVTHVLATVAANLGSSYAVIQARSGSWEADVVGRMLSSTVGCDDEFLMTYRTEPVEIIASSTYELDELSIYETYEASLAHIRQTLFGDRWTPARDQLTDDELEQIEDVEIALIDLEDSDAAEYEQRFAATVAARWEQLRTEDPLGYPTELSVTVHFVTASDTRGRTDGWGSDLASRLYQHARENTLLPGSDTLPDWSPGFVDTLLVDGHWPHLRIPELAHYSVPAATSKEN</sequence>
<dbReference type="Proteomes" id="UP001500542">
    <property type="component" value="Unassembled WGS sequence"/>
</dbReference>
<reference evidence="2" key="1">
    <citation type="journal article" date="2019" name="Int. J. Syst. Evol. Microbiol.">
        <title>The Global Catalogue of Microorganisms (GCM) 10K type strain sequencing project: providing services to taxonomists for standard genome sequencing and annotation.</title>
        <authorList>
            <consortium name="The Broad Institute Genomics Platform"/>
            <consortium name="The Broad Institute Genome Sequencing Center for Infectious Disease"/>
            <person name="Wu L."/>
            <person name="Ma J."/>
        </authorList>
    </citation>
    <scope>NUCLEOTIDE SEQUENCE [LARGE SCALE GENOMIC DNA]</scope>
    <source>
        <strain evidence="2">JCM 10977</strain>
    </source>
</reference>
<dbReference type="RefSeq" id="WP_343973774.1">
    <property type="nucleotide sequence ID" value="NZ_BAAAHK010000011.1"/>
</dbReference>
<protein>
    <submittedName>
        <fullName evidence="1">Uncharacterized protein</fullName>
    </submittedName>
</protein>
<keyword evidence="2" id="KW-1185">Reference proteome</keyword>
<name>A0ABP4BIN5_9ACTN</name>
<comment type="caution">
    <text evidence="1">The sequence shown here is derived from an EMBL/GenBank/DDBJ whole genome shotgun (WGS) entry which is preliminary data.</text>
</comment>
<proteinExistence type="predicted"/>
<accession>A0ABP4BIN5</accession>